<evidence type="ECO:0000256" key="2">
    <source>
        <dbReference type="PROSITE-ProRule" id="PRU00176"/>
    </source>
</evidence>
<dbReference type="InterPro" id="IPR052462">
    <property type="entry name" value="SLIRP/GR-RBP-like"/>
</dbReference>
<evidence type="ECO:0000313" key="5">
    <source>
        <dbReference type="EMBL" id="CAD8693478.1"/>
    </source>
</evidence>
<dbReference type="InterPro" id="IPR000504">
    <property type="entry name" value="RRM_dom"/>
</dbReference>
<dbReference type="SMART" id="SM00360">
    <property type="entry name" value="RRM"/>
    <property type="match status" value="3"/>
</dbReference>
<dbReference type="InterPro" id="IPR035979">
    <property type="entry name" value="RBD_domain_sf"/>
</dbReference>
<dbReference type="InterPro" id="IPR012677">
    <property type="entry name" value="Nucleotide-bd_a/b_plait_sf"/>
</dbReference>
<dbReference type="Gene3D" id="3.30.70.330">
    <property type="match status" value="3"/>
</dbReference>
<dbReference type="CDD" id="cd12368">
    <property type="entry name" value="RRM3_RBM45"/>
    <property type="match status" value="1"/>
</dbReference>
<dbReference type="PROSITE" id="PS50102">
    <property type="entry name" value="RRM"/>
    <property type="match status" value="2"/>
</dbReference>
<feature type="domain" description="RRM" evidence="4">
    <location>
        <begin position="1"/>
        <end position="76"/>
    </location>
</feature>
<evidence type="ECO:0000256" key="3">
    <source>
        <dbReference type="SAM" id="MobiDB-lite"/>
    </source>
</evidence>
<gene>
    <name evidence="5" type="ORF">CLEI1391_LOCUS17661</name>
</gene>
<evidence type="ECO:0000259" key="4">
    <source>
        <dbReference type="PROSITE" id="PS50102"/>
    </source>
</evidence>
<evidence type="ECO:0000256" key="1">
    <source>
        <dbReference type="ARBA" id="ARBA00022884"/>
    </source>
</evidence>
<organism evidence="5">
    <name type="scientific">Chlamydomonas leiostraca</name>
    <dbReference type="NCBI Taxonomy" id="1034604"/>
    <lineage>
        <taxon>Eukaryota</taxon>
        <taxon>Viridiplantae</taxon>
        <taxon>Chlorophyta</taxon>
        <taxon>core chlorophytes</taxon>
        <taxon>Chlorophyceae</taxon>
        <taxon>CS clade</taxon>
        <taxon>Chlamydomonadales</taxon>
        <taxon>Chlamydomonadaceae</taxon>
        <taxon>Chlamydomonas</taxon>
    </lineage>
</organism>
<feature type="compositionally biased region" description="Polar residues" evidence="3">
    <location>
        <begin position="404"/>
        <end position="420"/>
    </location>
</feature>
<dbReference type="SUPFAM" id="SSF54928">
    <property type="entry name" value="RNA-binding domain, RBD"/>
    <property type="match status" value="2"/>
</dbReference>
<dbReference type="GO" id="GO:0003723">
    <property type="term" value="F:RNA binding"/>
    <property type="evidence" value="ECO:0007669"/>
    <property type="project" value="UniProtKB-UniRule"/>
</dbReference>
<dbReference type="Pfam" id="PF00076">
    <property type="entry name" value="RRM_1"/>
    <property type="match status" value="2"/>
</dbReference>
<sequence>MSRCFVVCGKAITSEDLQAAFAPYGNIQQVKVIREKGVAYVRYDKASSAALAIESLNGATLNNGRGPKLKVLLAEAPSARTPSQHKMMPEAEVSTDPDNIPARSRLFIVVPKQADAQLIQDDFSKFADLEYCKTDLIASKGVVFCKFSKSSSALVALENISERGMQLAGYKVKAMLAEPKTKRGRSDGSPQDMMGYHMSQAAKLDYSQLGMDPIKLQMGAGLPGGHMNVDYLTSLANANFNAALAASNMNNLAAAAADMQALNSQGLGFVGGLGNLQTGSPVSPNNMAGAPVSKQRLFVVVHKGVTEDALARLFRRFHGMEYCDLKKDRTTGKSKGYCYVNYSTPEAAAAAVEQLNGVEFPPHTGHRIKVMFAEPLGMRGAPSSSMGTAPYSALSASTSHSHHGMNSINSMPGSALSTRSPGGMSVHASTAHASPARTPIARPTGSLATPDTVASVSESLANMSVSMPRVGSVTGGMGDDSVAAAAARLASPMAPGVAVARELMFNGMA</sequence>
<protein>
    <recommendedName>
        <fullName evidence="4">RRM domain-containing protein</fullName>
    </recommendedName>
</protein>
<dbReference type="PANTHER" id="PTHR48027">
    <property type="entry name" value="HETEROGENEOUS NUCLEAR RIBONUCLEOPROTEIN 87F-RELATED"/>
    <property type="match status" value="1"/>
</dbReference>
<dbReference type="InterPro" id="IPR034207">
    <property type="entry name" value="RBM45_RRM3"/>
</dbReference>
<reference evidence="5" key="1">
    <citation type="submission" date="2021-01" db="EMBL/GenBank/DDBJ databases">
        <authorList>
            <person name="Corre E."/>
            <person name="Pelletier E."/>
            <person name="Niang G."/>
            <person name="Scheremetjew M."/>
            <person name="Finn R."/>
            <person name="Kale V."/>
            <person name="Holt S."/>
            <person name="Cochrane G."/>
            <person name="Meng A."/>
            <person name="Brown T."/>
            <person name="Cohen L."/>
        </authorList>
    </citation>
    <scope>NUCLEOTIDE SEQUENCE</scope>
    <source>
        <strain evidence="5">SAG 11-49</strain>
    </source>
</reference>
<accession>A0A7S0WZT7</accession>
<keyword evidence="1 2" id="KW-0694">RNA-binding</keyword>
<feature type="domain" description="RRM" evidence="4">
    <location>
        <begin position="295"/>
        <end position="375"/>
    </location>
</feature>
<proteinExistence type="predicted"/>
<feature type="region of interest" description="Disordered" evidence="3">
    <location>
        <begin position="382"/>
        <end position="450"/>
    </location>
</feature>
<dbReference type="EMBL" id="HBFB01031509">
    <property type="protein sequence ID" value="CAD8693478.1"/>
    <property type="molecule type" value="Transcribed_RNA"/>
</dbReference>
<dbReference type="AlphaFoldDB" id="A0A7S0WZT7"/>
<name>A0A7S0WZT7_9CHLO</name>